<organism evidence="3 4">
    <name type="scientific">Chryseobacterium tagetis</name>
    <dbReference type="NCBI Taxonomy" id="2801334"/>
    <lineage>
        <taxon>Bacteria</taxon>
        <taxon>Pseudomonadati</taxon>
        <taxon>Bacteroidota</taxon>
        <taxon>Flavobacteriia</taxon>
        <taxon>Flavobacteriales</taxon>
        <taxon>Weeksellaceae</taxon>
        <taxon>Chryseobacterium group</taxon>
        <taxon>Chryseobacterium</taxon>
    </lineage>
</organism>
<dbReference type="EMBL" id="JAERSE020000002">
    <property type="protein sequence ID" value="MCA6067053.1"/>
    <property type="molecule type" value="Genomic_DNA"/>
</dbReference>
<name>A0ABS8A0U5_9FLAO</name>
<protein>
    <submittedName>
        <fullName evidence="3">Energy transducer TonB</fullName>
    </submittedName>
</protein>
<gene>
    <name evidence="3" type="ORF">JI747_007675</name>
</gene>
<sequence>MLKKTIFGLCLLLSFFSFGQESVKGTAELNELVLSEKNGKVRVDAEKMATFPLGSIAFQNMISKNFKMKNVVTNNAEQISCELIFIIDTEGSMIDIKAIGSNESFNKEGIRAISKIKQKWIPAEINGQKVPYRFKIPLAVRFDKKDIN</sequence>
<evidence type="ECO:0000313" key="4">
    <source>
        <dbReference type="Proteomes" id="UP000618240"/>
    </source>
</evidence>
<dbReference type="RefSeq" id="WP_225687442.1">
    <property type="nucleotide sequence ID" value="NZ_JAERSE020000002.1"/>
</dbReference>
<dbReference type="Proteomes" id="UP000618240">
    <property type="component" value="Unassembled WGS sequence"/>
</dbReference>
<feature type="signal peptide" evidence="1">
    <location>
        <begin position="1"/>
        <end position="19"/>
    </location>
</feature>
<proteinExistence type="predicted"/>
<dbReference type="Pfam" id="PF03544">
    <property type="entry name" value="TonB_C"/>
    <property type="match status" value="1"/>
</dbReference>
<keyword evidence="1" id="KW-0732">Signal</keyword>
<keyword evidence="4" id="KW-1185">Reference proteome</keyword>
<evidence type="ECO:0000313" key="3">
    <source>
        <dbReference type="EMBL" id="MCA6067053.1"/>
    </source>
</evidence>
<feature type="chain" id="PRO_5047528005" evidence="1">
    <location>
        <begin position="20"/>
        <end position="148"/>
    </location>
</feature>
<reference evidence="3 4" key="1">
    <citation type="submission" date="2021-09" db="EMBL/GenBank/DDBJ databases">
        <title>Genome sequencing and assembly of Chryseobacterium sp. RG1.</title>
        <authorList>
            <person name="Chhetri G."/>
        </authorList>
    </citation>
    <scope>NUCLEOTIDE SEQUENCE [LARGE SCALE GENOMIC DNA]</scope>
    <source>
        <strain evidence="3 4">RG1</strain>
    </source>
</reference>
<evidence type="ECO:0000259" key="2">
    <source>
        <dbReference type="Pfam" id="PF03544"/>
    </source>
</evidence>
<dbReference type="SUPFAM" id="SSF74653">
    <property type="entry name" value="TolA/TonB C-terminal domain"/>
    <property type="match status" value="1"/>
</dbReference>
<comment type="caution">
    <text evidence="3">The sequence shown here is derived from an EMBL/GenBank/DDBJ whole genome shotgun (WGS) entry which is preliminary data.</text>
</comment>
<dbReference type="Gene3D" id="3.30.1150.10">
    <property type="match status" value="1"/>
</dbReference>
<feature type="domain" description="TonB C-terminal" evidence="2">
    <location>
        <begin position="78"/>
        <end position="138"/>
    </location>
</feature>
<dbReference type="InterPro" id="IPR037682">
    <property type="entry name" value="TonB_C"/>
</dbReference>
<evidence type="ECO:0000256" key="1">
    <source>
        <dbReference type="SAM" id="SignalP"/>
    </source>
</evidence>
<accession>A0ABS8A0U5</accession>